<dbReference type="EMBL" id="MSGO01000041">
    <property type="protein sequence ID" value="OLL14142.1"/>
    <property type="molecule type" value="Genomic_DNA"/>
</dbReference>
<dbReference type="Proteomes" id="UP000185736">
    <property type="component" value="Unassembled WGS sequence"/>
</dbReference>
<protein>
    <recommendedName>
        <fullName evidence="7">rRNA methyltransferase</fullName>
    </recommendedName>
</protein>
<evidence type="ECO:0000259" key="4">
    <source>
        <dbReference type="Pfam" id="PF04705"/>
    </source>
</evidence>
<dbReference type="InterPro" id="IPR029064">
    <property type="entry name" value="Ribosomal_eL30-like_sf"/>
</dbReference>
<reference evidence="5 6" key="1">
    <citation type="submission" date="2016-12" db="EMBL/GenBank/DDBJ databases">
        <title>Genomic comparison of strains in the 'Actinomyces naeslundii' group.</title>
        <authorList>
            <person name="Mughal S.R."/>
            <person name="Do T."/>
            <person name="Gilbert S.C."/>
            <person name="Witherden E.A."/>
            <person name="Didelot X."/>
            <person name="Beighton D."/>
        </authorList>
    </citation>
    <scope>NUCLEOTIDE SEQUENCE [LARGE SCALE GENOMIC DNA]</scope>
    <source>
        <strain evidence="5 6">S64C</strain>
    </source>
</reference>
<evidence type="ECO:0008006" key="7">
    <source>
        <dbReference type="Google" id="ProtNLM"/>
    </source>
</evidence>
<dbReference type="InterPro" id="IPR051259">
    <property type="entry name" value="rRNA_Methyltransferase"/>
</dbReference>
<proteinExistence type="predicted"/>
<dbReference type="Gene3D" id="3.30.1330.30">
    <property type="match status" value="1"/>
</dbReference>
<dbReference type="GO" id="GO:0046677">
    <property type="term" value="P:response to antibiotic"/>
    <property type="evidence" value="ECO:0007669"/>
    <property type="project" value="InterPro"/>
</dbReference>
<feature type="domain" description="tRNA/rRNA methyltransferase SpoU type" evidence="3">
    <location>
        <begin position="118"/>
        <end position="258"/>
    </location>
</feature>
<keyword evidence="1" id="KW-0489">Methyltransferase</keyword>
<dbReference type="InterPro" id="IPR001537">
    <property type="entry name" value="SpoU_MeTrfase"/>
</dbReference>
<dbReference type="PANTHER" id="PTHR43191">
    <property type="entry name" value="RRNA METHYLTRANSFERASE 3"/>
    <property type="match status" value="1"/>
</dbReference>
<accession>A0A1Q8HZ66</accession>
<dbReference type="InterPro" id="IPR029028">
    <property type="entry name" value="Alpha/beta_knot_MTases"/>
</dbReference>
<dbReference type="Gene3D" id="3.40.1280.10">
    <property type="match status" value="1"/>
</dbReference>
<dbReference type="Pfam" id="PF00588">
    <property type="entry name" value="SpoU_methylase"/>
    <property type="match status" value="1"/>
</dbReference>
<comment type="caution">
    <text evidence="5">The sequence shown here is derived from an EMBL/GenBank/DDBJ whole genome shotgun (WGS) entry which is preliminary data.</text>
</comment>
<name>A0A1Q8HZ66_9ACTO</name>
<dbReference type="GO" id="GO:0003723">
    <property type="term" value="F:RNA binding"/>
    <property type="evidence" value="ECO:0007669"/>
    <property type="project" value="InterPro"/>
</dbReference>
<dbReference type="AlphaFoldDB" id="A0A1Q8HZ66"/>
<evidence type="ECO:0000313" key="6">
    <source>
        <dbReference type="Proteomes" id="UP000185736"/>
    </source>
</evidence>
<gene>
    <name evidence="5" type="ORF">BKH32_10355</name>
</gene>
<dbReference type="Pfam" id="PF04705">
    <property type="entry name" value="TSNR_N"/>
    <property type="match status" value="1"/>
</dbReference>
<evidence type="ECO:0000313" key="5">
    <source>
        <dbReference type="EMBL" id="OLL14142.1"/>
    </source>
</evidence>
<evidence type="ECO:0000259" key="3">
    <source>
        <dbReference type="Pfam" id="PF00588"/>
    </source>
</evidence>
<organism evidence="5 6">
    <name type="scientific">Actinomyces oris</name>
    <dbReference type="NCBI Taxonomy" id="544580"/>
    <lineage>
        <taxon>Bacteria</taxon>
        <taxon>Bacillati</taxon>
        <taxon>Actinomycetota</taxon>
        <taxon>Actinomycetes</taxon>
        <taxon>Actinomycetales</taxon>
        <taxon>Actinomycetaceae</taxon>
        <taxon>Actinomyces</taxon>
    </lineage>
</organism>
<evidence type="ECO:0000256" key="1">
    <source>
        <dbReference type="ARBA" id="ARBA00022603"/>
    </source>
</evidence>
<dbReference type="InterPro" id="IPR029026">
    <property type="entry name" value="tRNA_m1G_MTases_N"/>
</dbReference>
<dbReference type="SUPFAM" id="SSF75217">
    <property type="entry name" value="alpha/beta knot"/>
    <property type="match status" value="1"/>
</dbReference>
<evidence type="ECO:0000256" key="2">
    <source>
        <dbReference type="ARBA" id="ARBA00022679"/>
    </source>
</evidence>
<sequence length="264" mass="28727">MNDNPTLISERSDPAIQRIVDISKPQFKPGAVMFLEDEIPIREAIFGGVKLMEVYASEAHVPAALAELCAERKIPFRTIASSLVSQIFKAGRRPDVMAVAHTPRRYQLDEIDLRNGDVVVLDGVRIVGNIGAIVRSAFALGASGVVLCGSELESVMDRRLVRASRGYVFSLPVVLATESELISWARQQRCRLIGLAADGQVRIDELMGRDEPLGLVFGSELYGLSPEMEHAINLTASIPMMPGAESLNVSVAAGIVMFLRELGR</sequence>
<feature type="domain" description="Thiostrepton-resistance methylase N-terminal" evidence="4">
    <location>
        <begin position="7"/>
        <end position="110"/>
    </location>
</feature>
<dbReference type="InterPro" id="IPR006795">
    <property type="entry name" value="Thiostrepton-R_Mease_TSNR_N"/>
</dbReference>
<keyword evidence="2" id="KW-0808">Transferase</keyword>
<dbReference type="GO" id="GO:0008649">
    <property type="term" value="F:rRNA methyltransferase activity"/>
    <property type="evidence" value="ECO:0007669"/>
    <property type="project" value="InterPro"/>
</dbReference>
<dbReference type="PANTHER" id="PTHR43191:SF2">
    <property type="entry name" value="RRNA METHYLTRANSFERASE 3, MITOCHONDRIAL"/>
    <property type="match status" value="1"/>
</dbReference>
<dbReference type="RefSeq" id="WP_075249959.1">
    <property type="nucleotide sequence ID" value="NZ_MSGO01000041.1"/>
</dbReference>